<dbReference type="EMBL" id="AP006618">
    <property type="protein sequence ID" value="BAD55746.1"/>
    <property type="molecule type" value="Genomic_DNA"/>
</dbReference>
<keyword evidence="1 2" id="KW-0732">Signal</keyword>
<keyword evidence="4" id="KW-1185">Reference proteome</keyword>
<dbReference type="Gene3D" id="2.60.40.1650">
    <property type="entry name" value="Porin MspA (Ig-like beta-sandwich domain)"/>
    <property type="match status" value="1"/>
</dbReference>
<feature type="signal peptide" evidence="2">
    <location>
        <begin position="1"/>
        <end position="25"/>
    </location>
</feature>
<reference evidence="3 4" key="1">
    <citation type="journal article" date="2004" name="Proc. Natl. Acad. Sci. U.S.A.">
        <title>The complete genomic sequence of Nocardia farcinica IFM 10152.</title>
        <authorList>
            <person name="Ishikawa J."/>
            <person name="Yamashita A."/>
            <person name="Mikami Y."/>
            <person name="Hoshino Y."/>
            <person name="Kurita H."/>
            <person name="Hotta K."/>
            <person name="Shiba T."/>
            <person name="Hattori M."/>
        </authorList>
    </citation>
    <scope>NUCLEOTIDE SEQUENCE [LARGE SCALE GENOMIC DNA]</scope>
    <source>
        <strain evidence="3 4">IFM 10152</strain>
    </source>
</reference>
<accession>Q5Z1E5</accession>
<feature type="chain" id="PRO_5004265254" description="MspA" evidence="2">
    <location>
        <begin position="26"/>
        <end position="212"/>
    </location>
</feature>
<gene>
    <name evidence="3" type="ordered locus">NFA_9010</name>
</gene>
<evidence type="ECO:0008006" key="5">
    <source>
        <dbReference type="Google" id="ProtNLM"/>
    </source>
</evidence>
<dbReference type="STRING" id="247156.NFA_9010"/>
<dbReference type="AlphaFoldDB" id="Q5Z1E5"/>
<sequence>MRRNIGLLAAALVSAGLLAAPAADAATLAPHEKTYTAPGGVEFTVGHRDHAVRPAPSLNGMPTNRDLYVDNTFYGRINAGTGTLSAGYLVACAVDLTAELNLGAEIGVDADLRAGVSIGPESVLPGLDVDMGPYLGAGIGVDLSLSPGTVVDLPVGEHPLHPGDEGYLFSRDRRIHVEGCGGPLTVQPYVFLTVDAAEVRADGAVFGDPFTL</sequence>
<evidence type="ECO:0000313" key="4">
    <source>
        <dbReference type="Proteomes" id="UP000006820"/>
    </source>
</evidence>
<dbReference type="Gene3D" id="2.10.300.10">
    <property type="entry name" value="Porin MspA ribbon domain"/>
    <property type="match status" value="1"/>
</dbReference>
<dbReference type="OrthoDB" id="4553517at2"/>
<dbReference type="GeneID" id="61136673"/>
<dbReference type="eggNOG" id="ENOG5031E9B">
    <property type="taxonomic scope" value="Bacteria"/>
</dbReference>
<dbReference type="HOGENOM" id="CLU_1446262_0_0_11"/>
<dbReference type="InterPro" id="IPR015286">
    <property type="entry name" value="Porin_fam_mycobact-type"/>
</dbReference>
<dbReference type="InterPro" id="IPR036435">
    <property type="entry name" value="Leukocidin/porin_MspA_sf"/>
</dbReference>
<evidence type="ECO:0000313" key="3">
    <source>
        <dbReference type="EMBL" id="BAD55746.1"/>
    </source>
</evidence>
<dbReference type="KEGG" id="nfa:NFA_9010"/>
<organism evidence="3 4">
    <name type="scientific">Nocardia farcinica (strain IFM 10152)</name>
    <dbReference type="NCBI Taxonomy" id="247156"/>
    <lineage>
        <taxon>Bacteria</taxon>
        <taxon>Bacillati</taxon>
        <taxon>Actinomycetota</taxon>
        <taxon>Actinomycetes</taxon>
        <taxon>Mycobacteriales</taxon>
        <taxon>Nocardiaceae</taxon>
        <taxon>Nocardia</taxon>
    </lineage>
</organism>
<proteinExistence type="predicted"/>
<name>Q5Z1E5_NOCFA</name>
<protein>
    <recommendedName>
        <fullName evidence="5">MspA</fullName>
    </recommendedName>
</protein>
<evidence type="ECO:0000256" key="1">
    <source>
        <dbReference type="ARBA" id="ARBA00022729"/>
    </source>
</evidence>
<evidence type="ECO:0000256" key="2">
    <source>
        <dbReference type="SAM" id="SignalP"/>
    </source>
</evidence>
<dbReference type="RefSeq" id="WP_011207431.1">
    <property type="nucleotide sequence ID" value="NC_006361.1"/>
</dbReference>
<dbReference type="SUPFAM" id="SSF56959">
    <property type="entry name" value="Leukocidin-like"/>
    <property type="match status" value="1"/>
</dbReference>
<dbReference type="Proteomes" id="UP000006820">
    <property type="component" value="Chromosome"/>
</dbReference>
<dbReference type="Pfam" id="PF09203">
    <property type="entry name" value="MspA"/>
    <property type="match status" value="1"/>
</dbReference>